<dbReference type="PANTHER" id="PTHR11592:SF78">
    <property type="entry name" value="GLUTATHIONE PEROXIDASE"/>
    <property type="match status" value="1"/>
</dbReference>
<dbReference type="EMBL" id="CAJOBC010000340">
    <property type="protein sequence ID" value="CAF3573852.1"/>
    <property type="molecule type" value="Genomic_DNA"/>
</dbReference>
<comment type="caution">
    <text evidence="7">The sequence shown here is derived from an EMBL/GenBank/DDBJ whole genome shotgun (WGS) entry which is preliminary data.</text>
</comment>
<sequence length="178" mass="20292">MGTTASQTTGAYKPSYGTFYDLKAKDIDGVEKSMADYKGKVLMVINVASACGKTDREYKYLTGLYDKFHSQGFEILAFPCNQFMYQESGTCTKIKTFIQKYNVQFPMFDKINVNGNETHPIYTWLKQSFPGRVTWNFSGKFLIDHNGIPRARSNDNFEEIDHLIQKLIDEKNQASTTG</sequence>
<gene>
    <name evidence="7" type="ORF">GPM918_LOCUS2932</name>
    <name evidence="8" type="ORF">OVA965_LOCUS5337</name>
    <name evidence="9" type="ORF">SRO942_LOCUS2932</name>
    <name evidence="10" type="ORF">TMI583_LOCUS5335</name>
</gene>
<dbReference type="PRINTS" id="PR01011">
    <property type="entry name" value="GLUTPROXDASE"/>
</dbReference>
<evidence type="ECO:0000256" key="4">
    <source>
        <dbReference type="PIRSR" id="PIRSR000303-1"/>
    </source>
</evidence>
<evidence type="ECO:0000256" key="2">
    <source>
        <dbReference type="ARBA" id="ARBA00022559"/>
    </source>
</evidence>
<evidence type="ECO:0000256" key="5">
    <source>
        <dbReference type="RuleBase" id="RU000499"/>
    </source>
</evidence>
<evidence type="ECO:0000313" key="7">
    <source>
        <dbReference type="EMBL" id="CAF0789694.1"/>
    </source>
</evidence>
<feature type="active site" evidence="4">
    <location>
        <position position="51"/>
    </location>
</feature>
<keyword evidence="11" id="KW-1185">Reference proteome</keyword>
<dbReference type="GO" id="GO:0004601">
    <property type="term" value="F:peroxidase activity"/>
    <property type="evidence" value="ECO:0007669"/>
    <property type="project" value="UniProtKB-KW"/>
</dbReference>
<evidence type="ECO:0000256" key="3">
    <source>
        <dbReference type="ARBA" id="ARBA00023002"/>
    </source>
</evidence>
<dbReference type="InterPro" id="IPR029759">
    <property type="entry name" value="GPX_AS"/>
</dbReference>
<dbReference type="InterPro" id="IPR013766">
    <property type="entry name" value="Thioredoxin_domain"/>
</dbReference>
<dbReference type="EMBL" id="CAJOBA010001494">
    <property type="protein sequence ID" value="CAF3598809.1"/>
    <property type="molecule type" value="Genomic_DNA"/>
</dbReference>
<dbReference type="GO" id="GO:0006979">
    <property type="term" value="P:response to oxidative stress"/>
    <property type="evidence" value="ECO:0007669"/>
    <property type="project" value="InterPro"/>
</dbReference>
<dbReference type="PANTHER" id="PTHR11592">
    <property type="entry name" value="GLUTATHIONE PEROXIDASE"/>
    <property type="match status" value="1"/>
</dbReference>
<organism evidence="7 11">
    <name type="scientific">Didymodactylos carnosus</name>
    <dbReference type="NCBI Taxonomy" id="1234261"/>
    <lineage>
        <taxon>Eukaryota</taxon>
        <taxon>Metazoa</taxon>
        <taxon>Spiralia</taxon>
        <taxon>Gnathifera</taxon>
        <taxon>Rotifera</taxon>
        <taxon>Eurotatoria</taxon>
        <taxon>Bdelloidea</taxon>
        <taxon>Philodinida</taxon>
        <taxon>Philodinidae</taxon>
        <taxon>Didymodactylos</taxon>
    </lineage>
</organism>
<evidence type="ECO:0000313" key="9">
    <source>
        <dbReference type="EMBL" id="CAF3573852.1"/>
    </source>
</evidence>
<dbReference type="AlphaFoldDB" id="A0A813S3P8"/>
<protein>
    <recommendedName>
        <fullName evidence="5">Glutathione peroxidase</fullName>
    </recommendedName>
</protein>
<dbReference type="EMBL" id="CAJNOQ010000340">
    <property type="protein sequence ID" value="CAF0789694.1"/>
    <property type="molecule type" value="Genomic_DNA"/>
</dbReference>
<keyword evidence="3 5" id="KW-0560">Oxidoreductase</keyword>
<evidence type="ECO:0000259" key="6">
    <source>
        <dbReference type="PROSITE" id="PS51352"/>
    </source>
</evidence>
<reference evidence="7" key="1">
    <citation type="submission" date="2021-02" db="EMBL/GenBank/DDBJ databases">
        <authorList>
            <person name="Nowell W R."/>
        </authorList>
    </citation>
    <scope>NUCLEOTIDE SEQUENCE</scope>
</reference>
<comment type="similarity">
    <text evidence="1 5">Belongs to the glutathione peroxidase family.</text>
</comment>
<dbReference type="PROSITE" id="PS51355">
    <property type="entry name" value="GLUTATHIONE_PEROXID_3"/>
    <property type="match status" value="1"/>
</dbReference>
<dbReference type="Proteomes" id="UP000677228">
    <property type="component" value="Unassembled WGS sequence"/>
</dbReference>
<dbReference type="PROSITE" id="PS00460">
    <property type="entry name" value="GLUTATHIONE_PEROXID_1"/>
    <property type="match status" value="1"/>
</dbReference>
<dbReference type="SUPFAM" id="SSF52833">
    <property type="entry name" value="Thioredoxin-like"/>
    <property type="match status" value="1"/>
</dbReference>
<dbReference type="Gene3D" id="3.40.30.10">
    <property type="entry name" value="Glutaredoxin"/>
    <property type="match status" value="1"/>
</dbReference>
<proteinExistence type="inferred from homology"/>
<keyword evidence="2 5" id="KW-0575">Peroxidase</keyword>
<accession>A0A813S3P8</accession>
<evidence type="ECO:0000313" key="10">
    <source>
        <dbReference type="EMBL" id="CAF3598809.1"/>
    </source>
</evidence>
<dbReference type="CDD" id="cd00340">
    <property type="entry name" value="GSH_Peroxidase"/>
    <property type="match status" value="1"/>
</dbReference>
<dbReference type="Pfam" id="PF00255">
    <property type="entry name" value="GSHPx"/>
    <property type="match status" value="1"/>
</dbReference>
<dbReference type="Proteomes" id="UP000663829">
    <property type="component" value="Unassembled WGS sequence"/>
</dbReference>
<dbReference type="EMBL" id="CAJNOK010001494">
    <property type="protein sequence ID" value="CAF0814826.1"/>
    <property type="molecule type" value="Genomic_DNA"/>
</dbReference>
<dbReference type="InterPro" id="IPR029760">
    <property type="entry name" value="GPX_CS"/>
</dbReference>
<dbReference type="InterPro" id="IPR000889">
    <property type="entry name" value="Glutathione_peroxidase"/>
</dbReference>
<dbReference type="Proteomes" id="UP000681722">
    <property type="component" value="Unassembled WGS sequence"/>
</dbReference>
<evidence type="ECO:0000256" key="1">
    <source>
        <dbReference type="ARBA" id="ARBA00006926"/>
    </source>
</evidence>
<dbReference type="PIRSF" id="PIRSF000303">
    <property type="entry name" value="Glutathion_perox"/>
    <property type="match status" value="1"/>
</dbReference>
<dbReference type="PROSITE" id="PS51352">
    <property type="entry name" value="THIOREDOXIN_2"/>
    <property type="match status" value="1"/>
</dbReference>
<dbReference type="InterPro" id="IPR036249">
    <property type="entry name" value="Thioredoxin-like_sf"/>
</dbReference>
<dbReference type="PROSITE" id="PS00763">
    <property type="entry name" value="GLUTATHIONE_PEROXID_2"/>
    <property type="match status" value="1"/>
</dbReference>
<dbReference type="Proteomes" id="UP000682733">
    <property type="component" value="Unassembled WGS sequence"/>
</dbReference>
<name>A0A813S3P8_9BILA</name>
<feature type="domain" description="Thioredoxin" evidence="6">
    <location>
        <begin position="13"/>
        <end position="169"/>
    </location>
</feature>
<evidence type="ECO:0000313" key="11">
    <source>
        <dbReference type="Proteomes" id="UP000663829"/>
    </source>
</evidence>
<evidence type="ECO:0000313" key="8">
    <source>
        <dbReference type="EMBL" id="CAF0814826.1"/>
    </source>
</evidence>
<dbReference type="OrthoDB" id="446890at2759"/>